<proteinExistence type="predicted"/>
<evidence type="ECO:0000259" key="6">
    <source>
        <dbReference type="PROSITE" id="PS50977"/>
    </source>
</evidence>
<keyword evidence="2" id="KW-0805">Transcription regulation</keyword>
<evidence type="ECO:0000256" key="1">
    <source>
        <dbReference type="ARBA" id="ARBA00022491"/>
    </source>
</evidence>
<feature type="domain" description="HTH tetR-type" evidence="6">
    <location>
        <begin position="8"/>
        <end position="68"/>
    </location>
</feature>
<keyword evidence="1" id="KW-0678">Repressor</keyword>
<keyword evidence="8" id="KW-1185">Reference proteome</keyword>
<name>A0A841E6B4_9ACTN</name>
<feature type="DNA-binding region" description="H-T-H motif" evidence="5">
    <location>
        <begin position="31"/>
        <end position="50"/>
    </location>
</feature>
<dbReference type="GO" id="GO:0000976">
    <property type="term" value="F:transcription cis-regulatory region binding"/>
    <property type="evidence" value="ECO:0007669"/>
    <property type="project" value="TreeGrafter"/>
</dbReference>
<evidence type="ECO:0000256" key="4">
    <source>
        <dbReference type="ARBA" id="ARBA00023163"/>
    </source>
</evidence>
<gene>
    <name evidence="7" type="ORF">HNR25_002297</name>
</gene>
<evidence type="ECO:0000313" key="7">
    <source>
        <dbReference type="EMBL" id="MBB5998546.1"/>
    </source>
</evidence>
<evidence type="ECO:0000256" key="3">
    <source>
        <dbReference type="ARBA" id="ARBA00023125"/>
    </source>
</evidence>
<evidence type="ECO:0000256" key="5">
    <source>
        <dbReference type="PROSITE-ProRule" id="PRU00335"/>
    </source>
</evidence>
<dbReference type="InterPro" id="IPR050109">
    <property type="entry name" value="HTH-type_TetR-like_transc_reg"/>
</dbReference>
<evidence type="ECO:0000313" key="8">
    <source>
        <dbReference type="Proteomes" id="UP000578077"/>
    </source>
</evidence>
<reference evidence="7 8" key="1">
    <citation type="submission" date="2020-08" db="EMBL/GenBank/DDBJ databases">
        <title>Sequencing the genomes of 1000 actinobacteria strains.</title>
        <authorList>
            <person name="Klenk H.-P."/>
        </authorList>
    </citation>
    <scope>NUCLEOTIDE SEQUENCE [LARGE SCALE GENOMIC DNA]</scope>
    <source>
        <strain evidence="7 8">DSM 44593</strain>
    </source>
</reference>
<dbReference type="RefSeq" id="WP_184634865.1">
    <property type="nucleotide sequence ID" value="NZ_BAABKT010000007.1"/>
</dbReference>
<dbReference type="PROSITE" id="PS50977">
    <property type="entry name" value="HTH_TETR_2"/>
    <property type="match status" value="1"/>
</dbReference>
<dbReference type="SUPFAM" id="SSF46689">
    <property type="entry name" value="Homeodomain-like"/>
    <property type="match status" value="1"/>
</dbReference>
<comment type="caution">
    <text evidence="7">The sequence shown here is derived from an EMBL/GenBank/DDBJ whole genome shotgun (WGS) entry which is preliminary data.</text>
</comment>
<dbReference type="AlphaFoldDB" id="A0A841E6B4"/>
<sequence length="214" mass="22838">MPRVADHDARRRQIAEAVRAIVSIEGLDAATVARVAREAGFSVGLVQHYFPGKDALLLFAYEHVMARIGARTADRIAEGESARSSIGAVVRAALTELLPLDEERRSEYRVVHAFAGRSLEHPGFVRTAAATSARLRSELATAVTNGKECGEVEPETEAQRAAARILAVGEGLAAQVHRDPKAAVGATTLADAADDVLGPVVDGVFSGECRQYRR</sequence>
<dbReference type="GO" id="GO:0003700">
    <property type="term" value="F:DNA-binding transcription factor activity"/>
    <property type="evidence" value="ECO:0007669"/>
    <property type="project" value="TreeGrafter"/>
</dbReference>
<keyword evidence="3 5" id="KW-0238">DNA-binding</keyword>
<keyword evidence="4" id="KW-0804">Transcription</keyword>
<protein>
    <submittedName>
        <fullName evidence="7">AcrR family transcriptional regulator</fullName>
    </submittedName>
</protein>
<dbReference type="PANTHER" id="PTHR30055:SF234">
    <property type="entry name" value="HTH-TYPE TRANSCRIPTIONAL REGULATOR BETI"/>
    <property type="match status" value="1"/>
</dbReference>
<dbReference type="Pfam" id="PF13977">
    <property type="entry name" value="TetR_C_6"/>
    <property type="match status" value="1"/>
</dbReference>
<dbReference type="PANTHER" id="PTHR30055">
    <property type="entry name" value="HTH-TYPE TRANSCRIPTIONAL REGULATOR RUTR"/>
    <property type="match status" value="1"/>
</dbReference>
<dbReference type="InterPro" id="IPR036271">
    <property type="entry name" value="Tet_transcr_reg_TetR-rel_C_sf"/>
</dbReference>
<dbReference type="SUPFAM" id="SSF48498">
    <property type="entry name" value="Tetracyclin repressor-like, C-terminal domain"/>
    <property type="match status" value="1"/>
</dbReference>
<dbReference type="Pfam" id="PF00440">
    <property type="entry name" value="TetR_N"/>
    <property type="match status" value="1"/>
</dbReference>
<dbReference type="EMBL" id="JACHLY010000001">
    <property type="protein sequence ID" value="MBB5998546.1"/>
    <property type="molecule type" value="Genomic_DNA"/>
</dbReference>
<dbReference type="Gene3D" id="1.10.357.10">
    <property type="entry name" value="Tetracycline Repressor, domain 2"/>
    <property type="match status" value="1"/>
</dbReference>
<dbReference type="InterPro" id="IPR001647">
    <property type="entry name" value="HTH_TetR"/>
</dbReference>
<dbReference type="Proteomes" id="UP000578077">
    <property type="component" value="Unassembled WGS sequence"/>
</dbReference>
<dbReference type="InterPro" id="IPR039538">
    <property type="entry name" value="BetI_C"/>
</dbReference>
<accession>A0A841E6B4</accession>
<dbReference type="InterPro" id="IPR009057">
    <property type="entry name" value="Homeodomain-like_sf"/>
</dbReference>
<evidence type="ECO:0000256" key="2">
    <source>
        <dbReference type="ARBA" id="ARBA00023015"/>
    </source>
</evidence>
<organism evidence="7 8">
    <name type="scientific">Streptomonospora salina</name>
    <dbReference type="NCBI Taxonomy" id="104205"/>
    <lineage>
        <taxon>Bacteria</taxon>
        <taxon>Bacillati</taxon>
        <taxon>Actinomycetota</taxon>
        <taxon>Actinomycetes</taxon>
        <taxon>Streptosporangiales</taxon>
        <taxon>Nocardiopsidaceae</taxon>
        <taxon>Streptomonospora</taxon>
    </lineage>
</organism>